<dbReference type="SUPFAM" id="SSF53686">
    <property type="entry name" value="Tryptophan synthase beta subunit-like PLP-dependent enzymes"/>
    <property type="match status" value="1"/>
</dbReference>
<feature type="domain" description="Tryptophan synthase beta chain-like PALP" evidence="6">
    <location>
        <begin position="119"/>
        <end position="403"/>
    </location>
</feature>
<gene>
    <name evidence="7" type="ORF">ANME2D_03428</name>
</gene>
<reference evidence="7 8" key="1">
    <citation type="journal article" date="2013" name="Nature">
        <title>Anaerobic oxidation of methane coupled to nitrate reduction in a novel archaeal lineage.</title>
        <authorList>
            <person name="Haroon M.F."/>
            <person name="Hu S."/>
            <person name="Shi Y."/>
            <person name="Imelfort M."/>
            <person name="Keller J."/>
            <person name="Hugenholtz P."/>
            <person name="Yuan Z."/>
            <person name="Tyson G.W."/>
        </authorList>
    </citation>
    <scope>NUCLEOTIDE SEQUENCE [LARGE SCALE GENOMIC DNA]</scope>
    <source>
        <strain evidence="7 8">ANME-2d</strain>
    </source>
</reference>
<keyword evidence="3 7" id="KW-0808">Transferase</keyword>
<evidence type="ECO:0000256" key="5">
    <source>
        <dbReference type="NCBIfam" id="TIGR03844"/>
    </source>
</evidence>
<evidence type="ECO:0000313" key="8">
    <source>
        <dbReference type="Proteomes" id="UP000027153"/>
    </source>
</evidence>
<accession>A0A062UYP1</accession>
<dbReference type="GO" id="GO:0018114">
    <property type="term" value="F:threonine racemase activity"/>
    <property type="evidence" value="ECO:0007669"/>
    <property type="project" value="TreeGrafter"/>
</dbReference>
<evidence type="ECO:0000313" key="7">
    <source>
        <dbReference type="EMBL" id="KCZ70312.1"/>
    </source>
</evidence>
<comment type="caution">
    <text evidence="7">The sequence shown here is derived from an EMBL/GenBank/DDBJ whole genome shotgun (WGS) entry which is preliminary data.</text>
</comment>
<dbReference type="Gene3D" id="3.40.50.1100">
    <property type="match status" value="2"/>
</dbReference>
<dbReference type="PANTHER" id="PTHR43050">
    <property type="entry name" value="SERINE / THREONINE RACEMASE FAMILY MEMBER"/>
    <property type="match status" value="1"/>
</dbReference>
<dbReference type="OrthoDB" id="6371at2157"/>
<dbReference type="GO" id="GO:0000287">
    <property type="term" value="F:magnesium ion binding"/>
    <property type="evidence" value="ECO:0007669"/>
    <property type="project" value="TreeGrafter"/>
</dbReference>
<dbReference type="PATRIC" id="fig|1392998.3.peg.3420"/>
<evidence type="ECO:0000256" key="1">
    <source>
        <dbReference type="ARBA" id="ARBA00001933"/>
    </source>
</evidence>
<dbReference type="Proteomes" id="UP000027153">
    <property type="component" value="Unassembled WGS sequence"/>
</dbReference>
<dbReference type="GO" id="GO:0005524">
    <property type="term" value="F:ATP binding"/>
    <property type="evidence" value="ECO:0007669"/>
    <property type="project" value="TreeGrafter"/>
</dbReference>
<dbReference type="EMBL" id="JMIY01000009">
    <property type="protein sequence ID" value="KCZ70312.1"/>
    <property type="molecule type" value="Genomic_DNA"/>
</dbReference>
<dbReference type="InterPro" id="IPR036052">
    <property type="entry name" value="TrpB-like_PALP_sf"/>
</dbReference>
<protein>
    <recommendedName>
        <fullName evidence="5">Cysteate synthase</fullName>
        <ecNumber evidence="5">2.5.1.76</ecNumber>
    </recommendedName>
</protein>
<dbReference type="GO" id="GO:0070179">
    <property type="term" value="P:D-serine biosynthetic process"/>
    <property type="evidence" value="ECO:0007669"/>
    <property type="project" value="TreeGrafter"/>
</dbReference>
<keyword evidence="8" id="KW-1185">Reference proteome</keyword>
<organism evidence="7 8">
    <name type="scientific">Candidatus Methanoperedens nitratireducens</name>
    <dbReference type="NCBI Taxonomy" id="1392998"/>
    <lineage>
        <taxon>Archaea</taxon>
        <taxon>Methanobacteriati</taxon>
        <taxon>Methanobacteriota</taxon>
        <taxon>Stenosarchaea group</taxon>
        <taxon>Methanomicrobia</taxon>
        <taxon>Methanosarcinales</taxon>
        <taxon>ANME-2 cluster</taxon>
        <taxon>Candidatus Methanoperedentaceae</taxon>
        <taxon>Candidatus Methanoperedens</taxon>
    </lineage>
</organism>
<evidence type="ECO:0000259" key="6">
    <source>
        <dbReference type="Pfam" id="PF00291"/>
    </source>
</evidence>
<name>A0A062UYP1_9EURY</name>
<dbReference type="Pfam" id="PF00291">
    <property type="entry name" value="PALP"/>
    <property type="match status" value="1"/>
</dbReference>
<dbReference type="RefSeq" id="WP_081810358.1">
    <property type="nucleotide sequence ID" value="NZ_JMIY01000009.1"/>
</dbReference>
<comment type="cofactor">
    <cofactor evidence="1">
        <name>pyridoxal 5'-phosphate</name>
        <dbReference type="ChEBI" id="CHEBI:597326"/>
    </cofactor>
</comment>
<evidence type="ECO:0000256" key="3">
    <source>
        <dbReference type="ARBA" id="ARBA00022679"/>
    </source>
</evidence>
<dbReference type="GO" id="GO:0019295">
    <property type="term" value="P:coenzyme M biosynthetic process"/>
    <property type="evidence" value="ECO:0007669"/>
    <property type="project" value="UniProtKB-KW"/>
</dbReference>
<dbReference type="AlphaFoldDB" id="A0A062UYP1"/>
<dbReference type="InterPro" id="IPR001926">
    <property type="entry name" value="TrpB-like_PALP"/>
</dbReference>
<dbReference type="GO" id="GO:0044686">
    <property type="term" value="F:cysteate synthase activity"/>
    <property type="evidence" value="ECO:0007669"/>
    <property type="project" value="UniProtKB-EC"/>
</dbReference>
<dbReference type="EC" id="2.5.1.76" evidence="5"/>
<evidence type="ECO:0000256" key="4">
    <source>
        <dbReference type="ARBA" id="ARBA00022898"/>
    </source>
</evidence>
<sequence>MIYSRSACGDHILQLHSGILSGDSKYNLVCTGCSGIYSDDRLKCPTDSALLRTNYSNRQIILKDVPGMGKFHDWLPVHEIITSNAGSITYKSIDLASELGLNNLYISFNGYWPERGAFIKTCSFKELEAFPTIQRLKNSGGSLVLASAGNTARAFAHASALTGIEVYIIVPESGIPRMWLPEEPSDSVHLIQMGKNCDYTDSIHLAERLASLPGMVAEGGARNVARRDGMGTVMLDAAFHMKRMPDHYFQAIGSGTGGISAWEASLRLIVDGRFGMRLPELHLAQNLPFTPMLNAWKAGRREIIKDIDMPDPKKLIHEMYADILSNREPPYSIGGGVYDALCSTDGTMYGISNNEAKASQKLFEHLEGIDIFPPAGVAVASLIKAVENRQVEVDDHILLNITGGGVKRLEMDYSPYKIEPTAYAENANIPLEEIICEKVLA</sequence>
<dbReference type="NCBIfam" id="TIGR03844">
    <property type="entry name" value="cysteate_syn"/>
    <property type="match status" value="1"/>
</dbReference>
<keyword evidence="2" id="KW-0174">Coenzyme M biosynthesis</keyword>
<proteinExistence type="predicted"/>
<dbReference type="GO" id="GO:0030378">
    <property type="term" value="F:serine racemase activity"/>
    <property type="evidence" value="ECO:0007669"/>
    <property type="project" value="TreeGrafter"/>
</dbReference>
<dbReference type="InterPro" id="IPR022401">
    <property type="entry name" value="Cysteate_synthase"/>
</dbReference>
<evidence type="ECO:0000256" key="2">
    <source>
        <dbReference type="ARBA" id="ARBA00022545"/>
    </source>
</evidence>
<keyword evidence="4" id="KW-0663">Pyridoxal phosphate</keyword>
<dbReference type="PANTHER" id="PTHR43050:SF1">
    <property type="entry name" value="SERINE RACEMASE"/>
    <property type="match status" value="1"/>
</dbReference>
<dbReference type="GO" id="GO:0030170">
    <property type="term" value="F:pyridoxal phosphate binding"/>
    <property type="evidence" value="ECO:0007669"/>
    <property type="project" value="UniProtKB-UniRule"/>
</dbReference>
<dbReference type="GO" id="GO:0003941">
    <property type="term" value="F:L-serine ammonia-lyase activity"/>
    <property type="evidence" value="ECO:0007669"/>
    <property type="project" value="TreeGrafter"/>
</dbReference>